<protein>
    <submittedName>
        <fullName evidence="2 5">Uncharacterized protein</fullName>
    </submittedName>
</protein>
<sequence length="266" mass="29532">MSKSVKIEVSSEKPAFSLISAPSPDNTNQIEQQPKLSTQLYRSIDQEAGPINALPAEKTAKKEERRCNIEISVDVNKITEKTLEFRKEQCNEQIAEKSSKSLATSTAAPSLDCDRLSIPIIHLSSMGSRSSMPKSGRNLNNPEELCSSNKASAKVNTTNIEQQICEETTKKLQNADNLYSPSNDSMKKIQRDYDQVICFQARSKNKEGKPSCEPKFSKTNADQIIVNKTNPGAFKEKKSAELQIDSVKENTSLKEELFNKALSQLA</sequence>
<evidence type="ECO:0000313" key="2">
    <source>
        <dbReference type="EMBL" id="VDN53138.1"/>
    </source>
</evidence>
<feature type="region of interest" description="Disordered" evidence="1">
    <location>
        <begin position="1"/>
        <end position="30"/>
    </location>
</feature>
<evidence type="ECO:0000313" key="3">
    <source>
        <dbReference type="Proteomes" id="UP000038040"/>
    </source>
</evidence>
<proteinExistence type="predicted"/>
<gene>
    <name evidence="2" type="ORF">DME_LOCUS3111</name>
</gene>
<dbReference type="EMBL" id="UYYG01000105">
    <property type="protein sequence ID" value="VDN53138.1"/>
    <property type="molecule type" value="Genomic_DNA"/>
</dbReference>
<dbReference type="WBParaSite" id="DME_0000940001-mRNA-1">
    <property type="protein sequence ID" value="DME_0000940001-mRNA-1"/>
    <property type="gene ID" value="DME_0000940001"/>
</dbReference>
<name>A0A0N4UNC3_DRAME</name>
<evidence type="ECO:0000313" key="5">
    <source>
        <dbReference type="WBParaSite" id="DME_0000940001-mRNA-1"/>
    </source>
</evidence>
<reference evidence="5" key="1">
    <citation type="submission" date="2017-02" db="UniProtKB">
        <authorList>
            <consortium name="WormBaseParasite"/>
        </authorList>
    </citation>
    <scope>IDENTIFICATION</scope>
</reference>
<dbReference type="Proteomes" id="UP000038040">
    <property type="component" value="Unplaced"/>
</dbReference>
<accession>A0A0N4UNC3</accession>
<keyword evidence="4" id="KW-1185">Reference proteome</keyword>
<dbReference type="Proteomes" id="UP000274756">
    <property type="component" value="Unassembled WGS sequence"/>
</dbReference>
<feature type="compositionally biased region" description="Basic and acidic residues" evidence="1">
    <location>
        <begin position="1"/>
        <end position="11"/>
    </location>
</feature>
<dbReference type="AlphaFoldDB" id="A0A0N4UNC3"/>
<evidence type="ECO:0000313" key="4">
    <source>
        <dbReference type="Proteomes" id="UP000274756"/>
    </source>
</evidence>
<organism evidence="3 5">
    <name type="scientific">Dracunculus medinensis</name>
    <name type="common">Guinea worm</name>
    <dbReference type="NCBI Taxonomy" id="318479"/>
    <lineage>
        <taxon>Eukaryota</taxon>
        <taxon>Metazoa</taxon>
        <taxon>Ecdysozoa</taxon>
        <taxon>Nematoda</taxon>
        <taxon>Chromadorea</taxon>
        <taxon>Rhabditida</taxon>
        <taxon>Spirurina</taxon>
        <taxon>Dracunculoidea</taxon>
        <taxon>Dracunculidae</taxon>
        <taxon>Dracunculus</taxon>
    </lineage>
</organism>
<evidence type="ECO:0000256" key="1">
    <source>
        <dbReference type="SAM" id="MobiDB-lite"/>
    </source>
</evidence>
<reference evidence="2 4" key="2">
    <citation type="submission" date="2018-11" db="EMBL/GenBank/DDBJ databases">
        <authorList>
            <consortium name="Pathogen Informatics"/>
        </authorList>
    </citation>
    <scope>NUCLEOTIDE SEQUENCE [LARGE SCALE GENOMIC DNA]</scope>
</reference>